<protein>
    <recommendedName>
        <fullName evidence="4">LTD domain-containing protein</fullName>
    </recommendedName>
</protein>
<feature type="domain" description="LTD" evidence="4">
    <location>
        <begin position="310"/>
        <end position="482"/>
    </location>
</feature>
<keyword evidence="3" id="KW-0106">Calcium</keyword>
<organism evidence="5 6">
    <name type="scientific">Flavobacterium kingsejongi</name>
    <dbReference type="NCBI Taxonomy" id="1678728"/>
    <lineage>
        <taxon>Bacteria</taxon>
        <taxon>Pseudomonadati</taxon>
        <taxon>Bacteroidota</taxon>
        <taxon>Flavobacteriia</taxon>
        <taxon>Flavobacteriales</taxon>
        <taxon>Flavobacteriaceae</taxon>
        <taxon>Flavobacterium</taxon>
    </lineage>
</organism>
<keyword evidence="1" id="KW-0732">Signal</keyword>
<dbReference type="InterPro" id="IPR026444">
    <property type="entry name" value="Secre_tail"/>
</dbReference>
<gene>
    <name evidence="5" type="ORF">FK004_10890</name>
</gene>
<dbReference type="NCBIfam" id="TIGR04183">
    <property type="entry name" value="Por_Secre_tail"/>
    <property type="match status" value="1"/>
</dbReference>
<dbReference type="PANTHER" id="PTHR46928:SF1">
    <property type="entry name" value="MESENCHYME-SPECIFIC CELL SURFACE GLYCOPROTEIN"/>
    <property type="match status" value="1"/>
</dbReference>
<dbReference type="Gene3D" id="2.130.10.10">
    <property type="entry name" value="YVTN repeat-like/Quinoprotein amine dehydrogenase"/>
    <property type="match status" value="1"/>
</dbReference>
<evidence type="ECO:0000256" key="3">
    <source>
        <dbReference type="ARBA" id="ARBA00022837"/>
    </source>
</evidence>
<evidence type="ECO:0000259" key="4">
    <source>
        <dbReference type="PROSITE" id="PS51841"/>
    </source>
</evidence>
<dbReference type="GO" id="GO:0016020">
    <property type="term" value="C:membrane"/>
    <property type="evidence" value="ECO:0007669"/>
    <property type="project" value="InterPro"/>
</dbReference>
<dbReference type="SUPFAM" id="SSF74853">
    <property type="entry name" value="Lamin A/C globular tail domain"/>
    <property type="match status" value="1"/>
</dbReference>
<proteinExistence type="predicted"/>
<dbReference type="InterPro" id="IPR014755">
    <property type="entry name" value="Cu-Rt/internalin_Ig-like"/>
</dbReference>
<dbReference type="InterPro" id="IPR038081">
    <property type="entry name" value="CalX-like_sf"/>
</dbReference>
<reference evidence="5 6" key="1">
    <citation type="submission" date="2017-04" db="EMBL/GenBank/DDBJ databases">
        <title>Complete genome sequence of Flavobacterium kingsejong AJ004.</title>
        <authorList>
            <person name="Lee P.C."/>
        </authorList>
    </citation>
    <scope>NUCLEOTIDE SEQUENCE [LARGE SCALE GENOMIC DNA]</scope>
    <source>
        <strain evidence="5 6">AJ004</strain>
    </source>
</reference>
<dbReference type="GO" id="GO:0007154">
    <property type="term" value="P:cell communication"/>
    <property type="evidence" value="ECO:0007669"/>
    <property type="project" value="InterPro"/>
</dbReference>
<evidence type="ECO:0000256" key="1">
    <source>
        <dbReference type="ARBA" id="ARBA00022729"/>
    </source>
</evidence>
<keyword evidence="2" id="KW-0677">Repeat</keyword>
<dbReference type="InterPro" id="IPR001322">
    <property type="entry name" value="Lamin_tail_dom"/>
</dbReference>
<accession>A0A2S1LPL1</accession>
<dbReference type="Gene3D" id="2.60.40.1220">
    <property type="match status" value="1"/>
</dbReference>
<dbReference type="Pfam" id="PF03160">
    <property type="entry name" value="Calx-beta"/>
    <property type="match status" value="1"/>
</dbReference>
<dbReference type="RefSeq" id="WP_108737259.1">
    <property type="nucleotide sequence ID" value="NZ_CP020919.1"/>
</dbReference>
<name>A0A2S1LPL1_9FLAO</name>
<dbReference type="InterPro" id="IPR055188">
    <property type="entry name" value="Choice_anch_I"/>
</dbReference>
<dbReference type="InterPro" id="IPR003644">
    <property type="entry name" value="Calx_beta"/>
</dbReference>
<dbReference type="InterPro" id="IPR052956">
    <property type="entry name" value="Mesenchyme-surface_protein"/>
</dbReference>
<keyword evidence="6" id="KW-1185">Reference proteome</keyword>
<dbReference type="PROSITE" id="PS51841">
    <property type="entry name" value="LTD"/>
    <property type="match status" value="1"/>
</dbReference>
<dbReference type="Proteomes" id="UP000244677">
    <property type="component" value="Chromosome"/>
</dbReference>
<dbReference type="PANTHER" id="PTHR46928">
    <property type="entry name" value="MESENCHYME-SPECIFIC CELL SURFACE GLYCOPROTEIN"/>
    <property type="match status" value="1"/>
</dbReference>
<dbReference type="OrthoDB" id="9803927at2"/>
<dbReference type="InterPro" id="IPR036415">
    <property type="entry name" value="Lamin_tail_dom_sf"/>
</dbReference>
<evidence type="ECO:0000313" key="6">
    <source>
        <dbReference type="Proteomes" id="UP000244677"/>
    </source>
</evidence>
<dbReference type="KEGG" id="fki:FK004_10890"/>
<dbReference type="InterPro" id="IPR015943">
    <property type="entry name" value="WD40/YVTN_repeat-like_dom_sf"/>
</dbReference>
<dbReference type="Gene3D" id="2.60.40.2030">
    <property type="match status" value="1"/>
</dbReference>
<dbReference type="Pfam" id="PF00932">
    <property type="entry name" value="LTD"/>
    <property type="match status" value="1"/>
</dbReference>
<dbReference type="AlphaFoldDB" id="A0A2S1LPL1"/>
<dbReference type="SUPFAM" id="SSF141072">
    <property type="entry name" value="CalX-like"/>
    <property type="match status" value="1"/>
</dbReference>
<evidence type="ECO:0000313" key="5">
    <source>
        <dbReference type="EMBL" id="AWG25685.1"/>
    </source>
</evidence>
<sequence length="1174" mass="123520">MSKIYFCKPILRAFIVLAFIFSGAEMIAQTQIHYWHFNTLPSGNLGTVTPDVSLLPANAGISYDGTGAGYLDMVSPGTEINLQAGTAIGIGLRTRNPSATRSLVMALPTTGYTAVIVKFATARTSAGASVQNYSYSLDGGTTYSTAGMAVTSYVPTVEPEYGLVTLDFSTISGASNNPNFRIRIDFGGTAASGSSGNNRFDNVTVQGTPVTGGDTVPPVILGAAVTAQQAIDVLVSEELTPAAVQALANYSFTPAVAITGIVYNAAANKITLTVAGLIVGTAYQLQVQNQADLSGNVQSGVFVSGDLYYNPLAAGLVISEIMYNPPSDNSNALEFLELYNTTDAAIALGGIKVKDEGNFTYTFPEMTLAPHATVLLAGDKPSADAFYGVPFIDLPQGISNALGNGGELLQVLNSQNQVVSSVMYDDAAPWPTTPDGFGPSLELLNPNGDLNNGANWVAATNFVGVSLGANVYASPGVYVPNVTPTIAFTTDYSYSNENAGNITIDVALSNVSAQAVTATIAPMTTIGTAIGGTDYNFAPQTITFPPNSTASIPVTLALIDNTVAGIDKFLVLELSNVTGANLGAASKKVLYILDDDNTGPAASQALDVEFLTSYLVDPSGSAEIVSYDEASQRLFVLNSTATTINILDFSNPAALSQIAAIDMTAFGAGATSVAVKNGIVAATVVGVDFADGKVVFMDTNGVISAAVTVGNLPDMVTFTHDGTKVLTANEGQPNADYSIDPEGSISVIDVSGGLGAINQSNVTTINFNAYDSQIAALRAQGVRIFGPNATVSQDFEPEYITVAADNLTAWVTLQENNAIATIDLVSNQITQIIPLGTKDHSLARNTLDTSDQSAAVFMATWPIKGMYMPDGVANYTVGGTTYLVTANEGDAREYDTMEEETKVGAVDYVLDPTVFPDAAFLKNNKNLGRLAVTKASGDLDGDGDFDEIHVFGTRSFSIWNTTTGQIVYDSGDDFERITANDPVFGALFNASNDNTNFKNRSDNKGPEPEGITVAEINGRMYAFITLERIGGVMVYDITNPQEAVFVSYKNNRTLTGGDAGPEGIIYIKPNHNSLGNGLVVIANEVSATISVYKINNDTLGTEEFTAGTSFRAYPNPVKDGVVFFSQPVDGVLYDMSGREVLRFKDASYTNLGFLSKGIYILKTKEGFTQKLLVE</sequence>
<dbReference type="NCBIfam" id="NF038117">
    <property type="entry name" value="choice_anch_I"/>
    <property type="match status" value="1"/>
</dbReference>
<dbReference type="EMBL" id="CP020919">
    <property type="protein sequence ID" value="AWG25685.1"/>
    <property type="molecule type" value="Genomic_DNA"/>
</dbReference>
<evidence type="ECO:0000256" key="2">
    <source>
        <dbReference type="ARBA" id="ARBA00022737"/>
    </source>
</evidence>
<dbReference type="Pfam" id="PF22494">
    <property type="entry name" value="choice_anch_I"/>
    <property type="match status" value="1"/>
</dbReference>
<dbReference type="SUPFAM" id="SSF75011">
    <property type="entry name" value="3-carboxy-cis,cis-mucoante lactonizing enzyme"/>
    <property type="match status" value="1"/>
</dbReference>